<dbReference type="EMBL" id="KV878589">
    <property type="protein sequence ID" value="OJJ57226.1"/>
    <property type="molecule type" value="Genomic_DNA"/>
</dbReference>
<dbReference type="VEuPathDB" id="FungiDB:ASPSYDRAFT_206402"/>
<dbReference type="Gene3D" id="3.90.226.10">
    <property type="entry name" value="2-enoyl-CoA Hydratase, Chain A, domain 1"/>
    <property type="match status" value="1"/>
</dbReference>
<accession>A0A1L9TCT6</accession>
<keyword evidence="6" id="KW-1185">Reference proteome</keyword>
<evidence type="ECO:0000256" key="1">
    <source>
        <dbReference type="SAM" id="MobiDB-lite"/>
    </source>
</evidence>
<proteinExistence type="predicted"/>
<evidence type="ECO:0000313" key="6">
    <source>
        <dbReference type="Proteomes" id="UP000184356"/>
    </source>
</evidence>
<feature type="signal peptide" evidence="2">
    <location>
        <begin position="1"/>
        <end position="20"/>
    </location>
</feature>
<dbReference type="OrthoDB" id="27214at2759"/>
<evidence type="ECO:0000259" key="3">
    <source>
        <dbReference type="Pfam" id="PF03572"/>
    </source>
</evidence>
<dbReference type="PANTHER" id="PTHR37049">
    <property type="entry name" value="PEPTIDASE S41 FAMILY PROTEIN"/>
    <property type="match status" value="1"/>
</dbReference>
<dbReference type="GO" id="GO:0006508">
    <property type="term" value="P:proteolysis"/>
    <property type="evidence" value="ECO:0007669"/>
    <property type="project" value="InterPro"/>
</dbReference>
<name>A0A1L9TCT6_9EURO</name>
<dbReference type="STRING" id="1036612.A0A1L9TCT6"/>
<feature type="domain" description="Tail specific protease" evidence="3">
    <location>
        <begin position="360"/>
        <end position="561"/>
    </location>
</feature>
<dbReference type="SUPFAM" id="SSF52096">
    <property type="entry name" value="ClpP/crotonase"/>
    <property type="match status" value="1"/>
</dbReference>
<dbReference type="PANTHER" id="PTHR37049:SF5">
    <property type="entry name" value="TAIL SPECIFIC PROTEASE DOMAIN-CONTAINING PROTEIN"/>
    <property type="match status" value="1"/>
</dbReference>
<keyword evidence="2" id="KW-0732">Signal</keyword>
<evidence type="ECO:0000313" key="5">
    <source>
        <dbReference type="EMBL" id="OJJ57226.1"/>
    </source>
</evidence>
<dbReference type="InterPro" id="IPR052766">
    <property type="entry name" value="S41A_metabolite_peptidase"/>
</dbReference>
<feature type="domain" description="CPAF-like PDZ" evidence="4">
    <location>
        <begin position="157"/>
        <end position="266"/>
    </location>
</feature>
<dbReference type="InterPro" id="IPR005151">
    <property type="entry name" value="Tail-specific_protease"/>
</dbReference>
<dbReference type="AlphaFoldDB" id="A0A1L9TCT6"/>
<gene>
    <name evidence="5" type="ORF">ASPSYDRAFT_206402</name>
</gene>
<evidence type="ECO:0000259" key="4">
    <source>
        <dbReference type="Pfam" id="PF23658"/>
    </source>
</evidence>
<evidence type="ECO:0000256" key="2">
    <source>
        <dbReference type="SAM" id="SignalP"/>
    </source>
</evidence>
<organism evidence="5 6">
    <name type="scientific">Aspergillus sydowii CBS 593.65</name>
    <dbReference type="NCBI Taxonomy" id="1036612"/>
    <lineage>
        <taxon>Eukaryota</taxon>
        <taxon>Fungi</taxon>
        <taxon>Dikarya</taxon>
        <taxon>Ascomycota</taxon>
        <taxon>Pezizomycotina</taxon>
        <taxon>Eurotiomycetes</taxon>
        <taxon>Eurotiomycetidae</taxon>
        <taxon>Eurotiales</taxon>
        <taxon>Aspergillaceae</taxon>
        <taxon>Aspergillus</taxon>
        <taxon>Aspergillus subgen. Nidulantes</taxon>
    </lineage>
</organism>
<dbReference type="InterPro" id="IPR056186">
    <property type="entry name" value="PDZ_CPAF-rel"/>
</dbReference>
<protein>
    <submittedName>
        <fullName evidence="5">Uncharacterized protein</fullName>
    </submittedName>
</protein>
<dbReference type="RefSeq" id="XP_040701032.1">
    <property type="nucleotide sequence ID" value="XM_040843902.1"/>
</dbReference>
<feature type="chain" id="PRO_5012702246" evidence="2">
    <location>
        <begin position="21"/>
        <end position="942"/>
    </location>
</feature>
<dbReference type="Pfam" id="PF03572">
    <property type="entry name" value="Peptidase_S41"/>
    <property type="match status" value="1"/>
</dbReference>
<dbReference type="Pfam" id="PF23658">
    <property type="entry name" value="PDZ_CPAF_rel"/>
    <property type="match status" value="1"/>
</dbReference>
<dbReference type="InterPro" id="IPR029045">
    <property type="entry name" value="ClpP/crotonase-like_dom_sf"/>
</dbReference>
<dbReference type="GeneID" id="63759975"/>
<feature type="region of interest" description="Disordered" evidence="1">
    <location>
        <begin position="691"/>
        <end position="738"/>
    </location>
</feature>
<dbReference type="GO" id="GO:0008236">
    <property type="term" value="F:serine-type peptidase activity"/>
    <property type="evidence" value="ECO:0007669"/>
    <property type="project" value="InterPro"/>
</dbReference>
<reference evidence="6" key="1">
    <citation type="journal article" date="2017" name="Genome Biol.">
        <title>Comparative genomics reveals high biological diversity and specific adaptations in the industrially and medically important fungal genus Aspergillus.</title>
        <authorList>
            <person name="de Vries R.P."/>
            <person name="Riley R."/>
            <person name="Wiebenga A."/>
            <person name="Aguilar-Osorio G."/>
            <person name="Amillis S."/>
            <person name="Uchima C.A."/>
            <person name="Anderluh G."/>
            <person name="Asadollahi M."/>
            <person name="Askin M."/>
            <person name="Barry K."/>
            <person name="Battaglia E."/>
            <person name="Bayram O."/>
            <person name="Benocci T."/>
            <person name="Braus-Stromeyer S.A."/>
            <person name="Caldana C."/>
            <person name="Canovas D."/>
            <person name="Cerqueira G.C."/>
            <person name="Chen F."/>
            <person name="Chen W."/>
            <person name="Choi C."/>
            <person name="Clum A."/>
            <person name="Dos Santos R.A."/>
            <person name="Damasio A.R."/>
            <person name="Diallinas G."/>
            <person name="Emri T."/>
            <person name="Fekete E."/>
            <person name="Flipphi M."/>
            <person name="Freyberg S."/>
            <person name="Gallo A."/>
            <person name="Gournas C."/>
            <person name="Habgood R."/>
            <person name="Hainaut M."/>
            <person name="Harispe M.L."/>
            <person name="Henrissat B."/>
            <person name="Hilden K.S."/>
            <person name="Hope R."/>
            <person name="Hossain A."/>
            <person name="Karabika E."/>
            <person name="Karaffa L."/>
            <person name="Karanyi Z."/>
            <person name="Krasevec N."/>
            <person name="Kuo A."/>
            <person name="Kusch H."/>
            <person name="LaButti K."/>
            <person name="Lagendijk E.L."/>
            <person name="Lapidus A."/>
            <person name="Levasseur A."/>
            <person name="Lindquist E."/>
            <person name="Lipzen A."/>
            <person name="Logrieco A.F."/>
            <person name="MacCabe A."/>
            <person name="Maekelae M.R."/>
            <person name="Malavazi I."/>
            <person name="Melin P."/>
            <person name="Meyer V."/>
            <person name="Mielnichuk N."/>
            <person name="Miskei M."/>
            <person name="Molnar A.P."/>
            <person name="Mule G."/>
            <person name="Ngan C.Y."/>
            <person name="Orejas M."/>
            <person name="Orosz E."/>
            <person name="Ouedraogo J.P."/>
            <person name="Overkamp K.M."/>
            <person name="Park H.-S."/>
            <person name="Perrone G."/>
            <person name="Piumi F."/>
            <person name="Punt P.J."/>
            <person name="Ram A.F."/>
            <person name="Ramon A."/>
            <person name="Rauscher S."/>
            <person name="Record E."/>
            <person name="Riano-Pachon D.M."/>
            <person name="Robert V."/>
            <person name="Roehrig J."/>
            <person name="Ruller R."/>
            <person name="Salamov A."/>
            <person name="Salih N.S."/>
            <person name="Samson R.A."/>
            <person name="Sandor E."/>
            <person name="Sanguinetti M."/>
            <person name="Schuetze T."/>
            <person name="Sepcic K."/>
            <person name="Shelest E."/>
            <person name="Sherlock G."/>
            <person name="Sophianopoulou V."/>
            <person name="Squina F.M."/>
            <person name="Sun H."/>
            <person name="Susca A."/>
            <person name="Todd R.B."/>
            <person name="Tsang A."/>
            <person name="Unkles S.E."/>
            <person name="van de Wiele N."/>
            <person name="van Rossen-Uffink D."/>
            <person name="Oliveira J.V."/>
            <person name="Vesth T.C."/>
            <person name="Visser J."/>
            <person name="Yu J.-H."/>
            <person name="Zhou M."/>
            <person name="Andersen M.R."/>
            <person name="Archer D.B."/>
            <person name="Baker S.E."/>
            <person name="Benoit I."/>
            <person name="Brakhage A.A."/>
            <person name="Braus G.H."/>
            <person name="Fischer R."/>
            <person name="Frisvad J.C."/>
            <person name="Goldman G.H."/>
            <person name="Houbraken J."/>
            <person name="Oakley B."/>
            <person name="Pocsi I."/>
            <person name="Scazzocchio C."/>
            <person name="Seiboth B."/>
            <person name="vanKuyk P.A."/>
            <person name="Wortman J."/>
            <person name="Dyer P.S."/>
            <person name="Grigoriev I.V."/>
        </authorList>
    </citation>
    <scope>NUCLEOTIDE SEQUENCE [LARGE SCALE GENOMIC DNA]</scope>
    <source>
        <strain evidence="6">CBS 593.65</strain>
    </source>
</reference>
<sequence length="942" mass="104498">MKVNTAVPLLVLTQALIASSQQPSGSSTTTASVPNPTACGDIVNGDPGGLKILNATQAYNCLKSVPFNPAVANQLLQYVNDTIQFHSTLAYLAEPPLGYQQPAVDLLAGLAGIQRGINNGMFANEHDFETALHRLLTAAHDDHLTATGGILSTFVYGAPWDIVSVSVDGTEQPKVYIPDDLLANESHALTWQPSAISAINGQGVVEYLEEFAAQNSIGKLEPHADWNMLMRSGALETQGFLEVFFGGATIYPGDMITLTFENGTVVGPEPWQAIYLSPGDTGPLQTGGDFYNFFVLGLYPASYVPGEGSEGRLGDKTASMVSTTAPPWDAAYPTPEPILPGRDPHDTTLPRAFFLNDSSVAVLSITDFAAYEDNPQEFLRTVNTFLRRSKEAGLKKVVVDVQQNRGGLAFLAIETFKLFFPTVEPFAGSRRRAHKVADVLGDSFTSYWEALPPSRADDRRFLSTNEWVIRNRLDGETGDKFASWEGYFRSTAAYRGDNFTRVEQYNPTDHEFIREASGIDIKHLDGSDSPPYAAQDIIILSDGLCSSACAIFMELMHHEAQVRTVAVGGRPDYTPMQAPAGTRGAASYNIRQMDLDIYNALLINNATPPFLPDRRLDFYLYSANVNLRDQIRRDDPSNTPLQFRYEAADCRIFFTPKTWYNYTNLWNYAAEAAWHNPALCIAKATSNYTKRHPTPYQVDTTRPDNSSSSPPQQSTGEQDTDQDDYYPNDPANDILARGRPISSVDGKKCSTDTDCDGSFLCKKAPACDKYGKVTSRRQCVAKCFNIGSQKGHSSCSRGSCKSKERSPQQATRVGRTWVYGPGYCVPPRPLYISDVGDDEPEPDTCAKLPENYRLDCFPYHETVQRCYSRYEGGKIRYCTNGELHKLKERWDKPYCDIFDEYGSRWCRETCPYNPYAAIARHKDDESRWLVKMSPRSKSSYSN</sequence>
<dbReference type="Proteomes" id="UP000184356">
    <property type="component" value="Unassembled WGS sequence"/>
</dbReference>